<reference evidence="2" key="2">
    <citation type="journal article" date="2015" name="Data Brief">
        <title>Shoot transcriptome of the giant reed, Arundo donax.</title>
        <authorList>
            <person name="Barrero R.A."/>
            <person name="Guerrero F.D."/>
            <person name="Moolhuijzen P."/>
            <person name="Goolsby J.A."/>
            <person name="Tidwell J."/>
            <person name="Bellgard S.E."/>
            <person name="Bellgard M.I."/>
        </authorList>
    </citation>
    <scope>NUCLEOTIDE SEQUENCE</scope>
    <source>
        <tissue evidence="2">Shoot tissue taken approximately 20 cm above the soil surface</tissue>
    </source>
</reference>
<reference evidence="2" key="1">
    <citation type="submission" date="2014-09" db="EMBL/GenBank/DDBJ databases">
        <authorList>
            <person name="Magalhaes I.L.F."/>
            <person name="Oliveira U."/>
            <person name="Santos F.R."/>
            <person name="Vidigal T.H.D.A."/>
            <person name="Brescovit A.D."/>
            <person name="Santos A.J."/>
        </authorList>
    </citation>
    <scope>NUCLEOTIDE SEQUENCE</scope>
    <source>
        <tissue evidence="2">Shoot tissue taken approximately 20 cm above the soil surface</tissue>
    </source>
</reference>
<accession>A0A0A8ZAJ6</accession>
<dbReference type="EMBL" id="GBRH01261461">
    <property type="protein sequence ID" value="JAD36434.1"/>
    <property type="molecule type" value="Transcribed_RNA"/>
</dbReference>
<evidence type="ECO:0000256" key="1">
    <source>
        <dbReference type="SAM" id="Phobius"/>
    </source>
</evidence>
<keyword evidence="1" id="KW-0812">Transmembrane</keyword>
<proteinExistence type="predicted"/>
<dbReference type="AlphaFoldDB" id="A0A0A8ZAJ6"/>
<keyword evidence="1" id="KW-0472">Membrane</keyword>
<name>A0A0A8ZAJ6_ARUDO</name>
<keyword evidence="1" id="KW-1133">Transmembrane helix</keyword>
<evidence type="ECO:0000313" key="2">
    <source>
        <dbReference type="EMBL" id="JAD36434.1"/>
    </source>
</evidence>
<organism evidence="2">
    <name type="scientific">Arundo donax</name>
    <name type="common">Giant reed</name>
    <name type="synonym">Donax arundinaceus</name>
    <dbReference type="NCBI Taxonomy" id="35708"/>
    <lineage>
        <taxon>Eukaryota</taxon>
        <taxon>Viridiplantae</taxon>
        <taxon>Streptophyta</taxon>
        <taxon>Embryophyta</taxon>
        <taxon>Tracheophyta</taxon>
        <taxon>Spermatophyta</taxon>
        <taxon>Magnoliopsida</taxon>
        <taxon>Liliopsida</taxon>
        <taxon>Poales</taxon>
        <taxon>Poaceae</taxon>
        <taxon>PACMAD clade</taxon>
        <taxon>Arundinoideae</taxon>
        <taxon>Arundineae</taxon>
        <taxon>Arundo</taxon>
    </lineage>
</organism>
<feature type="transmembrane region" description="Helical" evidence="1">
    <location>
        <begin position="9"/>
        <end position="27"/>
    </location>
</feature>
<sequence>MYGHVLKEFFLELFFSWSVCMVCYGLMF</sequence>
<protein>
    <submittedName>
        <fullName evidence="2">Uncharacterized protein</fullName>
    </submittedName>
</protein>